<keyword evidence="1" id="KW-0805">Transcription regulation</keyword>
<dbReference type="RefSeq" id="WP_048193027.1">
    <property type="nucleotide sequence ID" value="NZ_CAAGSM010000008.1"/>
</dbReference>
<organism evidence="4 5">
    <name type="scientific">Methanococcoides methylutens</name>
    <dbReference type="NCBI Taxonomy" id="2226"/>
    <lineage>
        <taxon>Archaea</taxon>
        <taxon>Methanobacteriati</taxon>
        <taxon>Methanobacteriota</taxon>
        <taxon>Stenosarchaea group</taxon>
        <taxon>Methanomicrobia</taxon>
        <taxon>Methanosarcinales</taxon>
        <taxon>Methanosarcinaceae</taxon>
        <taxon>Methanococcoides</taxon>
    </lineage>
</organism>
<dbReference type="PANTHER" id="PTHR38465">
    <property type="entry name" value="HTH-TYPE TRANSCRIPTIONAL REGULATOR MJ1563-RELATED"/>
    <property type="match status" value="1"/>
</dbReference>
<dbReference type="InterPro" id="IPR052362">
    <property type="entry name" value="HTH-GbsR_regulator"/>
</dbReference>
<dbReference type="SUPFAM" id="SSF46785">
    <property type="entry name" value="Winged helix' DNA-binding domain"/>
    <property type="match status" value="1"/>
</dbReference>
<dbReference type="Gene3D" id="1.10.10.10">
    <property type="entry name" value="Winged helix-like DNA-binding domain superfamily/Winged helix DNA-binding domain"/>
    <property type="match status" value="1"/>
</dbReference>
<sequence>MTDIEEKIIDIGHEIFRGYGVDDSTAQILSILNFESKEISMEELAQRTGYSLASISLKIKNIEHFWGIKRIHKPGSRKTYLHMEKNLLDAFAIQIRNGFETELNIAKEKITPLIEEYRDHVNTEEQKIKLQTYENYLLEINKFEELIHHIYDRIDQLKKKQV</sequence>
<dbReference type="AlphaFoldDB" id="A0A099T3H6"/>
<keyword evidence="3" id="KW-0804">Transcription</keyword>
<evidence type="ECO:0008006" key="6">
    <source>
        <dbReference type="Google" id="ProtNLM"/>
    </source>
</evidence>
<evidence type="ECO:0000256" key="1">
    <source>
        <dbReference type="ARBA" id="ARBA00023015"/>
    </source>
</evidence>
<evidence type="ECO:0000313" key="4">
    <source>
        <dbReference type="EMBL" id="KGK99750.1"/>
    </source>
</evidence>
<comment type="caution">
    <text evidence="4">The sequence shown here is derived from an EMBL/GenBank/DDBJ whole genome shotgun (WGS) entry which is preliminary data.</text>
</comment>
<dbReference type="InterPro" id="IPR036388">
    <property type="entry name" value="WH-like_DNA-bd_sf"/>
</dbReference>
<keyword evidence="5" id="KW-1185">Reference proteome</keyword>
<evidence type="ECO:0000256" key="2">
    <source>
        <dbReference type="ARBA" id="ARBA00023125"/>
    </source>
</evidence>
<dbReference type="GO" id="GO:0003677">
    <property type="term" value="F:DNA binding"/>
    <property type="evidence" value="ECO:0007669"/>
    <property type="project" value="UniProtKB-KW"/>
</dbReference>
<accession>A0A099T3H6</accession>
<reference evidence="4 5" key="1">
    <citation type="submission" date="2014-09" db="EMBL/GenBank/DDBJ databases">
        <title>Draft genome sequence of an obligately methylotrophic methanogen, Methanococcoides methylutens, isolated from marine sediment.</title>
        <authorList>
            <person name="Guan Y."/>
            <person name="Ngugi D.K."/>
            <person name="Blom J."/>
            <person name="Ali S."/>
            <person name="Ferry J.G."/>
            <person name="Stingl U."/>
        </authorList>
    </citation>
    <scope>NUCLEOTIDE SEQUENCE [LARGE SCALE GENOMIC DNA]</scope>
    <source>
        <strain evidence="4 5">DSM 2657</strain>
    </source>
</reference>
<dbReference type="OrthoDB" id="133862at2157"/>
<proteinExistence type="predicted"/>
<keyword evidence="2" id="KW-0238">DNA-binding</keyword>
<evidence type="ECO:0000313" key="5">
    <source>
        <dbReference type="Proteomes" id="UP000029859"/>
    </source>
</evidence>
<name>A0A099T3H6_METMT</name>
<protein>
    <recommendedName>
        <fullName evidence="6">HTH-type transcriptional regulator</fullName>
    </recommendedName>
</protein>
<dbReference type="PANTHER" id="PTHR38465:SF1">
    <property type="entry name" value="HTH-TYPE TRANSCRIPTIONAL REGULATOR MJ1563-RELATED"/>
    <property type="match status" value="1"/>
</dbReference>
<evidence type="ECO:0000256" key="3">
    <source>
        <dbReference type="ARBA" id="ARBA00023163"/>
    </source>
</evidence>
<dbReference type="InterPro" id="IPR036390">
    <property type="entry name" value="WH_DNA-bd_sf"/>
</dbReference>
<dbReference type="EMBL" id="JRHO01000002">
    <property type="protein sequence ID" value="KGK99750.1"/>
    <property type="molecule type" value="Genomic_DNA"/>
</dbReference>
<gene>
    <name evidence="4" type="ORF">LI82_00615</name>
</gene>
<dbReference type="Proteomes" id="UP000029859">
    <property type="component" value="Unassembled WGS sequence"/>
</dbReference>